<dbReference type="EMBL" id="VIKS01000008">
    <property type="protein sequence ID" value="TQV87273.1"/>
    <property type="molecule type" value="Genomic_DNA"/>
</dbReference>
<dbReference type="RefSeq" id="WP_142893864.1">
    <property type="nucleotide sequence ID" value="NZ_ML660164.1"/>
</dbReference>
<comment type="caution">
    <text evidence="2">The sequence shown here is derived from an EMBL/GenBank/DDBJ whole genome shotgun (WGS) entry which is preliminary data.</text>
</comment>
<gene>
    <name evidence="2" type="ORF">FLL46_12535</name>
</gene>
<dbReference type="Gene3D" id="3.40.390.10">
    <property type="entry name" value="Collagenase (Catalytic Domain)"/>
    <property type="match status" value="1"/>
</dbReference>
<dbReference type="AlphaFoldDB" id="A0A545UCW6"/>
<dbReference type="NCBIfam" id="TIGR03501">
    <property type="entry name" value="GlyGly_CTERM"/>
    <property type="match status" value="1"/>
</dbReference>
<dbReference type="PANTHER" id="PTHR11905">
    <property type="entry name" value="ADAM A DISINTEGRIN AND METALLOPROTEASE DOMAIN"/>
    <property type="match status" value="1"/>
</dbReference>
<dbReference type="InterPro" id="IPR024079">
    <property type="entry name" value="MetalloPept_cat_dom_sf"/>
</dbReference>
<evidence type="ECO:0000313" key="3">
    <source>
        <dbReference type="Proteomes" id="UP000315439"/>
    </source>
</evidence>
<protein>
    <submittedName>
        <fullName evidence="2">GlyGly-CTERM sorting domain-containing protein</fullName>
    </submittedName>
</protein>
<feature type="signal peptide" evidence="1">
    <location>
        <begin position="1"/>
        <end position="20"/>
    </location>
</feature>
<dbReference type="GO" id="GO:0008237">
    <property type="term" value="F:metallopeptidase activity"/>
    <property type="evidence" value="ECO:0007669"/>
    <property type="project" value="InterPro"/>
</dbReference>
<reference evidence="2 3" key="1">
    <citation type="submission" date="2019-07" db="EMBL/GenBank/DDBJ databases">
        <title>Draft genome for Aliikangiella sp. M105.</title>
        <authorList>
            <person name="Wang G."/>
        </authorList>
    </citation>
    <scope>NUCLEOTIDE SEQUENCE [LARGE SCALE GENOMIC DNA]</scope>
    <source>
        <strain evidence="2 3">M105</strain>
    </source>
</reference>
<dbReference type="PANTHER" id="PTHR11905:SF159">
    <property type="entry name" value="ADAM METALLOPROTEASE"/>
    <property type="match status" value="1"/>
</dbReference>
<dbReference type="Gene3D" id="2.60.40.2810">
    <property type="match status" value="1"/>
</dbReference>
<dbReference type="OrthoDB" id="5242130at2"/>
<dbReference type="Gene3D" id="2.60.40.10">
    <property type="entry name" value="Immunoglobulins"/>
    <property type="match status" value="1"/>
</dbReference>
<keyword evidence="1" id="KW-0732">Signal</keyword>
<evidence type="ECO:0000313" key="2">
    <source>
        <dbReference type="EMBL" id="TQV87273.1"/>
    </source>
</evidence>
<accession>A0A545UCW6</accession>
<name>A0A545UCW6_9GAMM</name>
<dbReference type="Pfam" id="PF17963">
    <property type="entry name" value="Big_9"/>
    <property type="match status" value="2"/>
</dbReference>
<keyword evidence="3" id="KW-1185">Reference proteome</keyword>
<dbReference type="SUPFAM" id="SSF55486">
    <property type="entry name" value="Metalloproteases ('zincins'), catalytic domain"/>
    <property type="match status" value="1"/>
</dbReference>
<dbReference type="InterPro" id="IPR020008">
    <property type="entry name" value="GlyGly_CTERM"/>
</dbReference>
<dbReference type="Pfam" id="PF13583">
    <property type="entry name" value="Reprolysin_4"/>
    <property type="match status" value="1"/>
</dbReference>
<organism evidence="2 3">
    <name type="scientific">Aliikangiella coralliicola</name>
    <dbReference type="NCBI Taxonomy" id="2592383"/>
    <lineage>
        <taxon>Bacteria</taxon>
        <taxon>Pseudomonadati</taxon>
        <taxon>Pseudomonadota</taxon>
        <taxon>Gammaproteobacteria</taxon>
        <taxon>Oceanospirillales</taxon>
        <taxon>Pleioneaceae</taxon>
        <taxon>Aliikangiella</taxon>
    </lineage>
</organism>
<dbReference type="Proteomes" id="UP000315439">
    <property type="component" value="Unassembled WGS sequence"/>
</dbReference>
<evidence type="ECO:0000256" key="1">
    <source>
        <dbReference type="SAM" id="SignalP"/>
    </source>
</evidence>
<dbReference type="InterPro" id="IPR013783">
    <property type="entry name" value="Ig-like_fold"/>
</dbReference>
<feature type="chain" id="PRO_5021971673" evidence="1">
    <location>
        <begin position="21"/>
        <end position="876"/>
    </location>
</feature>
<sequence length="876" mass="93082">MQLKSFILSGALLCSLSSNASEQIDGLWETNNAVSAKQKPGAQEGSEDQRHLKLAFDVFASKLHLAPAQKLSSHGVEVDLPLPNGKFVRFELFESSIMEESLTKKYPQIKTYWGRQVGNPENTGRFDLTPHGFHGMFQYAGEQVFIDPETREDTSGYVTYLKSASGIRDQKRSFHDRVIRRGNNQSRFNKSSNKAIQTDAVERQYRIAVAVTGEYTQFHGGTKEKGLAAVATAINRVNQVYQNDLAVKFVLVGANDKLIYTDAASDPYTNTDSDLDTNTANIDKEIGADNYDIGHIFVTTGGGVAGFEVVCSSSKGDGLTGSESPNGDAFHIDYVAHEIGHQFGAEHTFNGCDDNRAEQWAFEPGSGTTIMGYAGLCDDRNVQNNSDPYFHTKSVSQMFQFISQGGGASCAVKKDLSNQSPTVNAGNDFTIPAQTPFELTGSATDNDTGDQTKLSYTWEQTDLGPEEKTASDMVDDGRRPLFRSFEPSSSASRTFPRLSDVLAGTTTKGETYPTTSRDLNFTLTVRDTKGGVGTDATKITVKKEAGPFKITAPDGGQWSGGSQQTVSWDVANTNVAPINCTVVDISLSTDGGQNFTHTLATNTANDGTEIITVPSADSSSGRVKVKCSDNVFFAINGKNITVGNGGGGGGGGGGNQAPRITGQQSLSLDEDANITIKLTDLTVVDGDNNFPADFTLKLVAGSNYSLDGNRVTPTANFNGELSIPVTVNDGKADSNSFALKVTVNAVNDAPSAQDDQFQVEQDSASTAIDVLANDSDVDSGDTLTISAISYSGSSTVSHDNQRINYQPAANFHGTETIQYTISDKAGATTTATLTVTVTQKSGGGNGGGNTGGGSSGGGSLGWLLMLGLLVCARRKF</sequence>
<proteinExistence type="predicted"/>